<sequence length="372" mass="41340">MWSNNIPAPSSSKSRSNFNELEPLPHSIFRNNNNVQTTNRQHHNQLPNLNNEMISSASEASKLLPSIANLLFSIKIQQCIEKCFTLYLTRTEIIITLQNQFGVNPSFSEAMLLNLEAKNPDFFDIYYKRLKIKEQIIEFNHLASLQLKSLVNRNNNPLTNNNNNNNNNGNNVNGNGNSLQQPLNTQIPLTSNDNFTFQHHHHHDPLLINTNFESNDATSTTTTTATSLANLQDPNNNNSTNLDTSNNNNTNNNNNNVNRQIFQQSTTDVLSLFSSTSATNNNNFGLTDTSNVFDQSGFGMGPIDFSSIPLNSSFSFALGGNDMKNSHMNNGSDTDKSNTNGMTAGQNDLRKSNLSLNISIGGELDFFDSNKL</sequence>
<feature type="compositionally biased region" description="Low complexity" evidence="1">
    <location>
        <begin position="235"/>
        <end position="252"/>
    </location>
</feature>
<dbReference type="STRING" id="670386.D3B6V0"/>
<feature type="region of interest" description="Disordered" evidence="1">
    <location>
        <begin position="227"/>
        <end position="252"/>
    </location>
</feature>
<feature type="region of interest" description="Disordered" evidence="1">
    <location>
        <begin position="154"/>
        <end position="198"/>
    </location>
</feature>
<accession>D3B6V0</accession>
<comment type="caution">
    <text evidence="2">The sequence shown here is derived from an EMBL/GenBank/DDBJ whole genome shotgun (WGS) entry which is preliminary data.</text>
</comment>
<dbReference type="InterPro" id="IPR006476">
    <property type="entry name" value="CHP01589_pln"/>
</dbReference>
<evidence type="ECO:0000313" key="3">
    <source>
        <dbReference type="Proteomes" id="UP000001396"/>
    </source>
</evidence>
<dbReference type="GeneID" id="31359345"/>
<feature type="compositionally biased region" description="Low complexity" evidence="1">
    <location>
        <begin position="154"/>
        <end position="177"/>
    </location>
</feature>
<dbReference type="OMA" id="NFESNDA"/>
<dbReference type="RefSeq" id="XP_020435187.1">
    <property type="nucleotide sequence ID" value="XM_020574773.1"/>
</dbReference>
<dbReference type="NCBIfam" id="TIGR01589">
    <property type="entry name" value="A_thal_3526"/>
    <property type="match status" value="1"/>
</dbReference>
<dbReference type="EMBL" id="ADBJ01000017">
    <property type="protein sequence ID" value="EFA83070.1"/>
    <property type="molecule type" value="Genomic_DNA"/>
</dbReference>
<dbReference type="PANTHER" id="PTHR31871">
    <property type="entry name" value="OS02G0137100 PROTEIN"/>
    <property type="match status" value="1"/>
</dbReference>
<reference evidence="2 3" key="1">
    <citation type="journal article" date="2011" name="Genome Res.">
        <title>Phylogeny-wide analysis of social amoeba genomes highlights ancient origins for complex intercellular communication.</title>
        <authorList>
            <person name="Heidel A.J."/>
            <person name="Lawal H.M."/>
            <person name="Felder M."/>
            <person name="Schilde C."/>
            <person name="Helps N.R."/>
            <person name="Tunggal B."/>
            <person name="Rivero F."/>
            <person name="John U."/>
            <person name="Schleicher M."/>
            <person name="Eichinger L."/>
            <person name="Platzer M."/>
            <person name="Noegel A.A."/>
            <person name="Schaap P."/>
            <person name="Gloeckner G."/>
        </authorList>
    </citation>
    <scope>NUCLEOTIDE SEQUENCE [LARGE SCALE GENOMIC DNA]</scope>
    <source>
        <strain evidence="3">ATCC 26659 / Pp 5 / PN500</strain>
    </source>
</reference>
<gene>
    <name evidence="2" type="ORF">PPL_03858</name>
</gene>
<dbReference type="Pfam" id="PF09713">
    <property type="entry name" value="A_thal_3526"/>
    <property type="match status" value="1"/>
</dbReference>
<name>D3B6V0_HETP5</name>
<dbReference type="AlphaFoldDB" id="D3B6V0"/>
<dbReference type="PANTHER" id="PTHR31871:SF1">
    <property type="entry name" value="HISTIDINE-TRNA LIGASE"/>
    <property type="match status" value="1"/>
</dbReference>
<dbReference type="InParanoid" id="D3B6V0"/>
<organism evidence="2 3">
    <name type="scientific">Heterostelium pallidum (strain ATCC 26659 / Pp 5 / PN500)</name>
    <name type="common">Cellular slime mold</name>
    <name type="synonym">Polysphondylium pallidum</name>
    <dbReference type="NCBI Taxonomy" id="670386"/>
    <lineage>
        <taxon>Eukaryota</taxon>
        <taxon>Amoebozoa</taxon>
        <taxon>Evosea</taxon>
        <taxon>Eumycetozoa</taxon>
        <taxon>Dictyostelia</taxon>
        <taxon>Acytosteliales</taxon>
        <taxon>Acytosteliaceae</taxon>
        <taxon>Heterostelium</taxon>
    </lineage>
</organism>
<feature type="region of interest" description="Disordered" evidence="1">
    <location>
        <begin position="325"/>
        <end position="348"/>
    </location>
</feature>
<proteinExistence type="predicted"/>
<keyword evidence="3" id="KW-1185">Reference proteome</keyword>
<evidence type="ECO:0000313" key="2">
    <source>
        <dbReference type="EMBL" id="EFA83070.1"/>
    </source>
</evidence>
<protein>
    <submittedName>
        <fullName evidence="2">Uncharacterized protein</fullName>
    </submittedName>
</protein>
<feature type="compositionally biased region" description="Polar residues" evidence="1">
    <location>
        <begin position="178"/>
        <end position="197"/>
    </location>
</feature>
<evidence type="ECO:0000256" key="1">
    <source>
        <dbReference type="SAM" id="MobiDB-lite"/>
    </source>
</evidence>
<feature type="compositionally biased region" description="Polar residues" evidence="1">
    <location>
        <begin position="326"/>
        <end position="348"/>
    </location>
</feature>
<dbReference type="Proteomes" id="UP000001396">
    <property type="component" value="Unassembled WGS sequence"/>
</dbReference>